<organism evidence="11 12">
    <name type="scientific">Acanthamoeba castellanii (strain ATCC 30010 / Neff)</name>
    <dbReference type="NCBI Taxonomy" id="1257118"/>
    <lineage>
        <taxon>Eukaryota</taxon>
        <taxon>Amoebozoa</taxon>
        <taxon>Discosea</taxon>
        <taxon>Longamoebia</taxon>
        <taxon>Centramoebida</taxon>
        <taxon>Acanthamoebidae</taxon>
        <taxon>Acanthamoeba</taxon>
    </lineage>
</organism>
<dbReference type="PANTHER" id="PTHR13904:SF0">
    <property type="entry name" value="U4_U6 SMALL NUCLEAR RIBONUCLEOPROTEIN PRP31"/>
    <property type="match status" value="1"/>
</dbReference>
<accession>L8HMF9</accession>
<dbReference type="FunFam" id="1.10.246.90:FF:000002">
    <property type="entry name" value="U4/U6 small nuclear ribonucleoprotein Prp31"/>
    <property type="match status" value="1"/>
</dbReference>
<feature type="compositionally biased region" description="Basic residues" evidence="9">
    <location>
        <begin position="358"/>
        <end position="370"/>
    </location>
</feature>
<dbReference type="EMBL" id="KB007805">
    <property type="protein sequence ID" value="ELR25566.1"/>
    <property type="molecule type" value="Genomic_DNA"/>
</dbReference>
<dbReference type="InterPro" id="IPR027105">
    <property type="entry name" value="Prp31"/>
</dbReference>
<dbReference type="AlphaFoldDB" id="L8HMF9"/>
<dbReference type="GO" id="GO:0003723">
    <property type="term" value="F:RNA binding"/>
    <property type="evidence" value="ECO:0007669"/>
    <property type="project" value="UniProtKB-KW"/>
</dbReference>
<dbReference type="RefSeq" id="XP_004368321.1">
    <property type="nucleotide sequence ID" value="XM_004368264.1"/>
</dbReference>
<evidence type="ECO:0000256" key="9">
    <source>
        <dbReference type="SAM" id="MobiDB-lite"/>
    </source>
</evidence>
<dbReference type="VEuPathDB" id="AmoebaDB:ACA1_296860"/>
<feature type="domain" description="Nop" evidence="10">
    <location>
        <begin position="224"/>
        <end position="340"/>
    </location>
</feature>
<protein>
    <submittedName>
        <fullName evidence="11">Putative snoRNA binding domain containing protein</fullName>
    </submittedName>
</protein>
<dbReference type="Pfam" id="PF01798">
    <property type="entry name" value="Nop"/>
    <property type="match status" value="1"/>
</dbReference>
<dbReference type="KEGG" id="acan:ACA1_296860"/>
<evidence type="ECO:0000256" key="3">
    <source>
        <dbReference type="ARBA" id="ARBA00022664"/>
    </source>
</evidence>
<feature type="compositionally biased region" description="Pro residues" evidence="9">
    <location>
        <begin position="341"/>
        <end position="354"/>
    </location>
</feature>
<keyword evidence="8" id="KW-0687">Ribonucleoprotein</keyword>
<dbReference type="Gene3D" id="1.10.287.4070">
    <property type="match status" value="1"/>
</dbReference>
<dbReference type="GeneID" id="14926628"/>
<evidence type="ECO:0000313" key="12">
    <source>
        <dbReference type="Proteomes" id="UP000011083"/>
    </source>
</evidence>
<keyword evidence="3" id="KW-0507">mRNA processing</keyword>
<dbReference type="FunFam" id="1.10.287.4070:FF:000003">
    <property type="entry name" value="U4/U6 small nuclear ribonucleoprotein PRP31"/>
    <property type="match status" value="1"/>
</dbReference>
<dbReference type="STRING" id="1257118.L8HMF9"/>
<dbReference type="InterPro" id="IPR036070">
    <property type="entry name" value="Nop_dom_sf"/>
</dbReference>
<keyword evidence="5" id="KW-0694">RNA-binding</keyword>
<dbReference type="InterPro" id="IPR019175">
    <property type="entry name" value="Prp31_C"/>
</dbReference>
<dbReference type="SUPFAM" id="SSF89124">
    <property type="entry name" value="Nop domain"/>
    <property type="match status" value="1"/>
</dbReference>
<dbReference type="Proteomes" id="UP000011083">
    <property type="component" value="Unassembled WGS sequence"/>
</dbReference>
<dbReference type="InterPro" id="IPR002687">
    <property type="entry name" value="Nop_dom"/>
</dbReference>
<dbReference type="InterPro" id="IPR012976">
    <property type="entry name" value="NOSIC"/>
</dbReference>
<keyword evidence="7" id="KW-0539">Nucleus</keyword>
<evidence type="ECO:0000259" key="10">
    <source>
        <dbReference type="PROSITE" id="PS51358"/>
    </source>
</evidence>
<evidence type="ECO:0000256" key="5">
    <source>
        <dbReference type="ARBA" id="ARBA00022884"/>
    </source>
</evidence>
<comment type="subcellular location">
    <subcellularLocation>
        <location evidence="1">Nucleus</location>
    </subcellularLocation>
</comment>
<gene>
    <name evidence="11" type="ORF">ACA1_296860</name>
</gene>
<dbReference type="GO" id="GO:0046540">
    <property type="term" value="C:U4/U6 x U5 tri-snRNP complex"/>
    <property type="evidence" value="ECO:0007669"/>
    <property type="project" value="InterPro"/>
</dbReference>
<keyword evidence="6" id="KW-0508">mRNA splicing</keyword>
<evidence type="ECO:0000256" key="6">
    <source>
        <dbReference type="ARBA" id="ARBA00023187"/>
    </source>
</evidence>
<evidence type="ECO:0000256" key="7">
    <source>
        <dbReference type="ARBA" id="ARBA00023242"/>
    </source>
</evidence>
<dbReference type="PANTHER" id="PTHR13904">
    <property type="entry name" value="PRE-MRNA SPLICING FACTOR PRP31"/>
    <property type="match status" value="1"/>
</dbReference>
<evidence type="ECO:0000313" key="11">
    <source>
        <dbReference type="EMBL" id="ELR25566.1"/>
    </source>
</evidence>
<feature type="compositionally biased region" description="Acidic residues" evidence="9">
    <location>
        <begin position="18"/>
        <end position="34"/>
    </location>
</feature>
<feature type="region of interest" description="Disordered" evidence="9">
    <location>
        <begin position="467"/>
        <end position="490"/>
    </location>
</feature>
<evidence type="ECO:0000256" key="8">
    <source>
        <dbReference type="ARBA" id="ARBA00023274"/>
    </source>
</evidence>
<sequence>MEPGPVATLADEFLADLGDDDDLNEENGEEQVEDVEGKGKEKESDMDLVEKALEIDDVHKVAKLRSSARLRSITDRIQKFAQEGSSLGSTAGASLEDHPEYELIVEATNMTLELGEEMSIVHKFIRDNYAKRFPELESIVTSPVDYANAVKRIGNQTDITLIDLTDILPAAIIMIVSVTASTTEGTPIDDEQMSRVIEACDEMLALEQDRIRILTYVEGRMDIVAPNISAIVGSSIAARLMGIAGGLTALSKLPANIVQLLGNKRKASTGLSAGGIHAGLINECELVQQAPSSLQMKVRRLVATKCTLSARVDAFHEAAHGEVGRRFREEIERKIEKWQEPPAPKAPKPLPAPDDQPRKKRGGKRARKQKEKFGVTELRKQANRMAFGVEAEETLGNTGRGLGLIGRGTGKVRLSAEQKGALPRPKRARISGTASTVPGTATGLASSLAFTPVQGLELRVAQTQATSSEKYFSSTSGFAKVSNNTNKKAS</sequence>
<dbReference type="GO" id="GO:0000244">
    <property type="term" value="P:spliceosomal tri-snRNP complex assembly"/>
    <property type="evidence" value="ECO:0007669"/>
    <property type="project" value="InterPro"/>
</dbReference>
<dbReference type="Pfam" id="PF09785">
    <property type="entry name" value="Prp31_C"/>
    <property type="match status" value="1"/>
</dbReference>
<dbReference type="GO" id="GO:0071011">
    <property type="term" value="C:precatalytic spliceosome"/>
    <property type="evidence" value="ECO:0007669"/>
    <property type="project" value="TreeGrafter"/>
</dbReference>
<dbReference type="GO" id="GO:0005687">
    <property type="term" value="C:U4 snRNP"/>
    <property type="evidence" value="ECO:0007669"/>
    <property type="project" value="TreeGrafter"/>
</dbReference>
<name>L8HMF9_ACACF</name>
<dbReference type="OMA" id="IGNGPMD"/>
<dbReference type="Gene3D" id="1.10.246.90">
    <property type="entry name" value="Nop domain"/>
    <property type="match status" value="1"/>
</dbReference>
<keyword evidence="12" id="KW-1185">Reference proteome</keyword>
<proteinExistence type="inferred from homology"/>
<evidence type="ECO:0000256" key="2">
    <source>
        <dbReference type="ARBA" id="ARBA00005572"/>
    </source>
</evidence>
<dbReference type="OrthoDB" id="4771285at2759"/>
<dbReference type="InterPro" id="IPR042239">
    <property type="entry name" value="Nop_C"/>
</dbReference>
<feature type="compositionally biased region" description="Basic and acidic residues" evidence="9">
    <location>
        <begin position="35"/>
        <end position="44"/>
    </location>
</feature>
<dbReference type="PROSITE" id="PS51358">
    <property type="entry name" value="NOP"/>
    <property type="match status" value="1"/>
</dbReference>
<feature type="region of interest" description="Disordered" evidence="9">
    <location>
        <begin position="18"/>
        <end position="44"/>
    </location>
</feature>
<reference evidence="11 12" key="1">
    <citation type="journal article" date="2013" name="Genome Biol.">
        <title>Genome of Acanthamoeba castellanii highlights extensive lateral gene transfer and early evolution of tyrosine kinase signaling.</title>
        <authorList>
            <person name="Clarke M."/>
            <person name="Lohan A.J."/>
            <person name="Liu B."/>
            <person name="Lagkouvardos I."/>
            <person name="Roy S."/>
            <person name="Zafar N."/>
            <person name="Bertelli C."/>
            <person name="Schilde C."/>
            <person name="Kianianmomeni A."/>
            <person name="Burglin T.R."/>
            <person name="Frech C."/>
            <person name="Turcotte B."/>
            <person name="Kopec K.O."/>
            <person name="Synnott J.M."/>
            <person name="Choo C."/>
            <person name="Paponov I."/>
            <person name="Finkler A."/>
            <person name="Soon Heng Tan C."/>
            <person name="Hutchins A.P."/>
            <person name="Weinmeier T."/>
            <person name="Rattei T."/>
            <person name="Chu J.S."/>
            <person name="Gimenez G."/>
            <person name="Irimia M."/>
            <person name="Rigden D.J."/>
            <person name="Fitzpatrick D.A."/>
            <person name="Lorenzo-Morales J."/>
            <person name="Bateman A."/>
            <person name="Chiu C.H."/>
            <person name="Tang P."/>
            <person name="Hegemann P."/>
            <person name="Fromm H."/>
            <person name="Raoult D."/>
            <person name="Greub G."/>
            <person name="Miranda-Saavedra D."/>
            <person name="Chen N."/>
            <person name="Nash P."/>
            <person name="Ginger M.L."/>
            <person name="Horn M."/>
            <person name="Schaap P."/>
            <person name="Caler L."/>
            <person name="Loftus B."/>
        </authorList>
    </citation>
    <scope>NUCLEOTIDE SEQUENCE [LARGE SCALE GENOMIC DNA]</scope>
    <source>
        <strain evidence="11 12">Neff</strain>
    </source>
</reference>
<dbReference type="SMART" id="SM00931">
    <property type="entry name" value="NOSIC"/>
    <property type="match status" value="1"/>
</dbReference>
<keyword evidence="4" id="KW-0747">Spliceosome</keyword>
<feature type="region of interest" description="Disordered" evidence="9">
    <location>
        <begin position="336"/>
        <end position="374"/>
    </location>
</feature>
<evidence type="ECO:0000256" key="1">
    <source>
        <dbReference type="ARBA" id="ARBA00004123"/>
    </source>
</evidence>
<comment type="similarity">
    <text evidence="2">Belongs to the PRP31 family.</text>
</comment>
<evidence type="ECO:0000256" key="4">
    <source>
        <dbReference type="ARBA" id="ARBA00022728"/>
    </source>
</evidence>